<dbReference type="AlphaFoldDB" id="A0A1I4NTD2"/>
<evidence type="ECO:0000313" key="1">
    <source>
        <dbReference type="EMBL" id="SFM18782.1"/>
    </source>
</evidence>
<dbReference type="Proteomes" id="UP000199520">
    <property type="component" value="Unassembled WGS sequence"/>
</dbReference>
<proteinExistence type="predicted"/>
<dbReference type="STRING" id="1123291.SAMN04490355_10529"/>
<sequence length="119" mass="13554">MASDVIRISVKNLVEYTLRAGNIDTRFVGTSRAVEGTRIHQKLQKAGGDKYLAEAQLKYEMKYKDFLFLVEGRADGIIVDDPQVVIDEIKTTAVPLERIDENFNPLHWAQAKCYGTHLW</sequence>
<dbReference type="InterPro" id="IPR011604">
    <property type="entry name" value="PDDEXK-like_dom_sf"/>
</dbReference>
<keyword evidence="2" id="KW-1185">Reference proteome</keyword>
<evidence type="ECO:0000313" key="2">
    <source>
        <dbReference type="Proteomes" id="UP000199520"/>
    </source>
</evidence>
<reference evidence="2" key="1">
    <citation type="submission" date="2016-10" db="EMBL/GenBank/DDBJ databases">
        <authorList>
            <person name="Varghese N."/>
            <person name="Submissions S."/>
        </authorList>
    </citation>
    <scope>NUCLEOTIDE SEQUENCE [LARGE SCALE GENOMIC DNA]</scope>
    <source>
        <strain evidence="2">DSM 13327</strain>
    </source>
</reference>
<name>A0A1I4NTD2_9FIRM</name>
<evidence type="ECO:0008006" key="3">
    <source>
        <dbReference type="Google" id="ProtNLM"/>
    </source>
</evidence>
<organism evidence="1 2">
    <name type="scientific">Pelosinus propionicus DSM 13327</name>
    <dbReference type="NCBI Taxonomy" id="1123291"/>
    <lineage>
        <taxon>Bacteria</taxon>
        <taxon>Bacillati</taxon>
        <taxon>Bacillota</taxon>
        <taxon>Negativicutes</taxon>
        <taxon>Selenomonadales</taxon>
        <taxon>Sporomusaceae</taxon>
        <taxon>Pelosinus</taxon>
    </lineage>
</organism>
<dbReference type="EMBL" id="FOTS01000052">
    <property type="protein sequence ID" value="SFM18782.1"/>
    <property type="molecule type" value="Genomic_DNA"/>
</dbReference>
<dbReference type="RefSeq" id="WP_245755087.1">
    <property type="nucleotide sequence ID" value="NZ_FOTS01000052.1"/>
</dbReference>
<dbReference type="Gene3D" id="3.90.320.10">
    <property type="match status" value="1"/>
</dbReference>
<protein>
    <recommendedName>
        <fullName evidence="3">PD-(D/E)XK nuclease superfamily protein</fullName>
    </recommendedName>
</protein>
<accession>A0A1I4NTD2</accession>
<gene>
    <name evidence="1" type="ORF">SAMN04490355_10529</name>
</gene>